<feature type="transmembrane region" description="Helical" evidence="9">
    <location>
        <begin position="43"/>
        <end position="60"/>
    </location>
</feature>
<evidence type="ECO:0000256" key="2">
    <source>
        <dbReference type="ARBA" id="ARBA00022448"/>
    </source>
</evidence>
<sequence>MKKFDRFLEYFLAFLMAVMLISVSWQVISRYLLGDASSFTDELARYMLIWVGMLGGAYAAGQRMHLAIDLLPSKLKGKSKYRLAIVINLLIIFFALVTLVIGGSRLVYITYSLGQTSAAMQIPIAFVYTILPISGLLIIYYKIRDINVMEPDNAELYPAPNETDN</sequence>
<comment type="subcellular location">
    <subcellularLocation>
        <location evidence="1">Cell inner membrane</location>
        <topology evidence="1">Multi-pass membrane protein</topology>
    </subcellularLocation>
</comment>
<comment type="similarity">
    <text evidence="8">Belongs to the TRAP transporter small permease family.</text>
</comment>
<dbReference type="PANTHER" id="PTHR35011">
    <property type="entry name" value="2,3-DIKETO-L-GULONATE TRAP TRANSPORTER SMALL PERMEASE PROTEIN YIAM"/>
    <property type="match status" value="1"/>
</dbReference>
<evidence type="ECO:0000256" key="9">
    <source>
        <dbReference type="SAM" id="Phobius"/>
    </source>
</evidence>
<feature type="domain" description="Tripartite ATP-independent periplasmic transporters DctQ component" evidence="10">
    <location>
        <begin position="19"/>
        <end position="144"/>
    </location>
</feature>
<evidence type="ECO:0000256" key="7">
    <source>
        <dbReference type="ARBA" id="ARBA00023136"/>
    </source>
</evidence>
<keyword evidence="7 9" id="KW-0472">Membrane</keyword>
<reference evidence="11 12" key="1">
    <citation type="submission" date="2017-05" db="EMBL/GenBank/DDBJ databases">
        <authorList>
            <person name="Varghese N."/>
            <person name="Submissions S."/>
        </authorList>
    </citation>
    <scope>NUCLEOTIDE SEQUENCE [LARGE SCALE GENOMIC DNA]</scope>
    <source>
        <strain evidence="11 12">DSM 21985</strain>
    </source>
</reference>
<keyword evidence="12" id="KW-1185">Reference proteome</keyword>
<dbReference type="InterPro" id="IPR007387">
    <property type="entry name" value="TRAP_DctQ"/>
</dbReference>
<dbReference type="Pfam" id="PF04290">
    <property type="entry name" value="DctQ"/>
    <property type="match status" value="1"/>
</dbReference>
<gene>
    <name evidence="11" type="ORF">SAMN06265219_11786</name>
</gene>
<keyword evidence="2" id="KW-0813">Transport</keyword>
<keyword evidence="4" id="KW-0997">Cell inner membrane</keyword>
<name>A0A521FDN4_9BACT</name>
<feature type="transmembrane region" description="Helical" evidence="9">
    <location>
        <begin position="81"/>
        <end position="102"/>
    </location>
</feature>
<accession>A0A521FDN4</accession>
<keyword evidence="5 9" id="KW-0812">Transmembrane</keyword>
<dbReference type="InterPro" id="IPR055348">
    <property type="entry name" value="DctQ"/>
</dbReference>
<evidence type="ECO:0000313" key="11">
    <source>
        <dbReference type="EMBL" id="SMO94312.1"/>
    </source>
</evidence>
<evidence type="ECO:0000256" key="3">
    <source>
        <dbReference type="ARBA" id="ARBA00022475"/>
    </source>
</evidence>
<dbReference type="GO" id="GO:0005886">
    <property type="term" value="C:plasma membrane"/>
    <property type="evidence" value="ECO:0007669"/>
    <property type="project" value="UniProtKB-SubCell"/>
</dbReference>
<evidence type="ECO:0000259" key="10">
    <source>
        <dbReference type="Pfam" id="PF04290"/>
    </source>
</evidence>
<dbReference type="PANTHER" id="PTHR35011:SF2">
    <property type="entry name" value="2,3-DIKETO-L-GULONATE TRAP TRANSPORTER SMALL PERMEASE PROTEIN YIAM"/>
    <property type="match status" value="1"/>
</dbReference>
<dbReference type="RefSeq" id="WP_142455957.1">
    <property type="nucleotide sequence ID" value="NZ_FXTP01000017.1"/>
</dbReference>
<evidence type="ECO:0000256" key="5">
    <source>
        <dbReference type="ARBA" id="ARBA00022692"/>
    </source>
</evidence>
<evidence type="ECO:0000256" key="4">
    <source>
        <dbReference type="ARBA" id="ARBA00022519"/>
    </source>
</evidence>
<feature type="transmembrane region" description="Helical" evidence="9">
    <location>
        <begin position="122"/>
        <end position="141"/>
    </location>
</feature>
<evidence type="ECO:0000256" key="6">
    <source>
        <dbReference type="ARBA" id="ARBA00022989"/>
    </source>
</evidence>
<dbReference type="GO" id="GO:0022857">
    <property type="term" value="F:transmembrane transporter activity"/>
    <property type="evidence" value="ECO:0007669"/>
    <property type="project" value="TreeGrafter"/>
</dbReference>
<dbReference type="EMBL" id="FXTP01000017">
    <property type="protein sequence ID" value="SMO94312.1"/>
    <property type="molecule type" value="Genomic_DNA"/>
</dbReference>
<evidence type="ECO:0000256" key="1">
    <source>
        <dbReference type="ARBA" id="ARBA00004429"/>
    </source>
</evidence>
<protein>
    <submittedName>
        <fullName evidence="11">TRAP-type C4-dicarboxylate transport system, small permease component</fullName>
    </submittedName>
</protein>
<evidence type="ECO:0000256" key="8">
    <source>
        <dbReference type="ARBA" id="ARBA00038436"/>
    </source>
</evidence>
<organism evidence="11 12">
    <name type="scientific">Gracilimonas mengyeensis</name>
    <dbReference type="NCBI Taxonomy" id="1302730"/>
    <lineage>
        <taxon>Bacteria</taxon>
        <taxon>Pseudomonadati</taxon>
        <taxon>Balneolota</taxon>
        <taxon>Balneolia</taxon>
        <taxon>Balneolales</taxon>
        <taxon>Balneolaceae</taxon>
        <taxon>Gracilimonas</taxon>
    </lineage>
</organism>
<dbReference type="Proteomes" id="UP000317557">
    <property type="component" value="Unassembled WGS sequence"/>
</dbReference>
<feature type="transmembrane region" description="Helical" evidence="9">
    <location>
        <begin position="7"/>
        <end position="28"/>
    </location>
</feature>
<evidence type="ECO:0000313" key="12">
    <source>
        <dbReference type="Proteomes" id="UP000317557"/>
    </source>
</evidence>
<proteinExistence type="inferred from homology"/>
<keyword evidence="3" id="KW-1003">Cell membrane</keyword>
<keyword evidence="6 9" id="KW-1133">Transmembrane helix</keyword>
<dbReference type="GO" id="GO:0015740">
    <property type="term" value="P:C4-dicarboxylate transport"/>
    <property type="evidence" value="ECO:0007669"/>
    <property type="project" value="TreeGrafter"/>
</dbReference>
<dbReference type="AlphaFoldDB" id="A0A521FDN4"/>
<dbReference type="OrthoDB" id="9815614at2"/>